<keyword evidence="1" id="KW-0472">Membrane</keyword>
<evidence type="ECO:0000259" key="2">
    <source>
        <dbReference type="PROSITE" id="PS50195"/>
    </source>
</evidence>
<dbReference type="SUPFAM" id="SSF52087">
    <property type="entry name" value="CRAL/TRIO domain"/>
    <property type="match status" value="1"/>
</dbReference>
<dbReference type="InterPro" id="IPR001251">
    <property type="entry name" value="CRAL-TRIO_dom"/>
</dbReference>
<dbReference type="Pfam" id="PF00650">
    <property type="entry name" value="CRAL_TRIO"/>
    <property type="match status" value="1"/>
</dbReference>
<feature type="domain" description="PX" evidence="2">
    <location>
        <begin position="90"/>
        <end position="220"/>
    </location>
</feature>
<keyword evidence="1" id="KW-0812">Transmembrane</keyword>
<sequence>MKLIIDVPFLADGAVTMVWDIKHTIFLAIIVYMCTHHLVTPLVWAVTMLLGLVGHYLFARSGSRTTDDDNEVGSTKGDAAMLPDTTIVVSGGTSAIVGTTTCHGDNPKRMFYSLSISPAQGLPWTIERSYKEFRTLYHALFRDRSIISRRSSLSFSSRGSMDQSRGNPPSFPKRMAVRCFVNQAKRTQGLATFLQFLVHDDQLSQDPRVVDFLGVHSPLKRVQQPEPALPKVAWTSPRHIAAEEAAMALLTDDERSKIEPLHADVAKLNDALVSRRLVLLRYVSNHAWDMEATKARVQSAIEWRKTALPTFDRTLLQNELQTGKMYVADFCDFNLNAVIVVRLHLENSFPQANYMLNAMYTMERALLHASPVHRVTVVIDFSQWQFKHGPEQGIFLTFVKMMEAQYLLHVDRVVLFDLPWYMTQGYNMMKLFFNPITRSKLVLAKTTDLAPIQNLVDTARLLQHVGQGATFPFNVDTYLNSVGVPAPPEDDGKTVSTS</sequence>
<keyword evidence="1" id="KW-1133">Transmembrane helix</keyword>
<feature type="transmembrane region" description="Helical" evidence="1">
    <location>
        <begin position="25"/>
        <end position="58"/>
    </location>
</feature>
<dbReference type="InterPro" id="IPR052578">
    <property type="entry name" value="PI_Transfer_CRAL-TRIO"/>
</dbReference>
<dbReference type="RefSeq" id="XP_009830147.1">
    <property type="nucleotide sequence ID" value="XM_009831845.1"/>
</dbReference>
<gene>
    <name evidence="3" type="ORF">H257_06573</name>
</gene>
<dbReference type="SUPFAM" id="SSF64268">
    <property type="entry name" value="PX domain"/>
    <property type="match status" value="1"/>
</dbReference>
<reference evidence="3" key="1">
    <citation type="submission" date="2013-12" db="EMBL/GenBank/DDBJ databases">
        <title>The Genome Sequence of Aphanomyces astaci APO3.</title>
        <authorList>
            <consortium name="The Broad Institute Genomics Platform"/>
            <person name="Russ C."/>
            <person name="Tyler B."/>
            <person name="van West P."/>
            <person name="Dieguez-Uribeondo J."/>
            <person name="Young S.K."/>
            <person name="Zeng Q."/>
            <person name="Gargeya S."/>
            <person name="Fitzgerald M."/>
            <person name="Abouelleil A."/>
            <person name="Alvarado L."/>
            <person name="Chapman S.B."/>
            <person name="Gainer-Dewar J."/>
            <person name="Goldberg J."/>
            <person name="Griggs A."/>
            <person name="Gujja S."/>
            <person name="Hansen M."/>
            <person name="Howarth C."/>
            <person name="Imamovic A."/>
            <person name="Ireland A."/>
            <person name="Larimer J."/>
            <person name="McCowan C."/>
            <person name="Murphy C."/>
            <person name="Pearson M."/>
            <person name="Poon T.W."/>
            <person name="Priest M."/>
            <person name="Roberts A."/>
            <person name="Saif S."/>
            <person name="Shea T."/>
            <person name="Sykes S."/>
            <person name="Wortman J."/>
            <person name="Nusbaum C."/>
            <person name="Birren B."/>
        </authorList>
    </citation>
    <scope>NUCLEOTIDE SEQUENCE [LARGE SCALE GENOMIC DNA]</scope>
    <source>
        <strain evidence="3">APO3</strain>
    </source>
</reference>
<dbReference type="SMART" id="SM00516">
    <property type="entry name" value="SEC14"/>
    <property type="match status" value="1"/>
</dbReference>
<dbReference type="PROSITE" id="PS50195">
    <property type="entry name" value="PX"/>
    <property type="match status" value="1"/>
</dbReference>
<dbReference type="Pfam" id="PF00787">
    <property type="entry name" value="PX"/>
    <property type="match status" value="1"/>
</dbReference>
<dbReference type="InterPro" id="IPR036871">
    <property type="entry name" value="PX_dom_sf"/>
</dbReference>
<name>W4GMV4_APHAT</name>
<dbReference type="AlphaFoldDB" id="W4GMV4"/>
<dbReference type="CDD" id="cd06093">
    <property type="entry name" value="PX_domain"/>
    <property type="match status" value="1"/>
</dbReference>
<dbReference type="GO" id="GO:0035091">
    <property type="term" value="F:phosphatidylinositol binding"/>
    <property type="evidence" value="ECO:0007669"/>
    <property type="project" value="InterPro"/>
</dbReference>
<protein>
    <recommendedName>
        <fullName evidence="2">PX domain-containing protein</fullName>
    </recommendedName>
</protein>
<evidence type="ECO:0000256" key="1">
    <source>
        <dbReference type="SAM" id="Phobius"/>
    </source>
</evidence>
<dbReference type="InterPro" id="IPR036865">
    <property type="entry name" value="CRAL-TRIO_dom_sf"/>
</dbReference>
<dbReference type="GO" id="GO:0008526">
    <property type="term" value="F:phosphatidylinositol transfer activity"/>
    <property type="evidence" value="ECO:0007669"/>
    <property type="project" value="TreeGrafter"/>
</dbReference>
<dbReference type="VEuPathDB" id="FungiDB:H257_06573"/>
<dbReference type="InterPro" id="IPR001683">
    <property type="entry name" value="PX_dom"/>
</dbReference>
<dbReference type="CDD" id="cd00170">
    <property type="entry name" value="SEC14"/>
    <property type="match status" value="1"/>
</dbReference>
<proteinExistence type="predicted"/>
<organism evidence="3">
    <name type="scientific">Aphanomyces astaci</name>
    <name type="common">Crayfish plague agent</name>
    <dbReference type="NCBI Taxonomy" id="112090"/>
    <lineage>
        <taxon>Eukaryota</taxon>
        <taxon>Sar</taxon>
        <taxon>Stramenopiles</taxon>
        <taxon>Oomycota</taxon>
        <taxon>Saprolegniomycetes</taxon>
        <taxon>Saprolegniales</taxon>
        <taxon>Verrucalvaceae</taxon>
        <taxon>Aphanomyces</taxon>
    </lineage>
</organism>
<accession>W4GMV4</accession>
<dbReference type="GeneID" id="20808569"/>
<dbReference type="EMBL" id="KI913126">
    <property type="protein sequence ID" value="ETV80223.1"/>
    <property type="molecule type" value="Genomic_DNA"/>
</dbReference>
<evidence type="ECO:0000313" key="3">
    <source>
        <dbReference type="EMBL" id="ETV80223.1"/>
    </source>
</evidence>
<dbReference type="PANTHER" id="PTHR45824:SF29">
    <property type="entry name" value="GH16843P"/>
    <property type="match status" value="1"/>
</dbReference>
<dbReference type="Gene3D" id="3.30.1520.10">
    <property type="entry name" value="Phox-like domain"/>
    <property type="match status" value="1"/>
</dbReference>
<dbReference type="OrthoDB" id="75724at2759"/>
<dbReference type="PANTHER" id="PTHR45824">
    <property type="entry name" value="GH16843P"/>
    <property type="match status" value="1"/>
</dbReference>
<dbReference type="Gene3D" id="3.40.525.10">
    <property type="entry name" value="CRAL-TRIO lipid binding domain"/>
    <property type="match status" value="1"/>
</dbReference>